<dbReference type="Proteomes" id="UP000024635">
    <property type="component" value="Unassembled WGS sequence"/>
</dbReference>
<organism evidence="1 2">
    <name type="scientific">Ancylostoma ceylanicum</name>
    <dbReference type="NCBI Taxonomy" id="53326"/>
    <lineage>
        <taxon>Eukaryota</taxon>
        <taxon>Metazoa</taxon>
        <taxon>Ecdysozoa</taxon>
        <taxon>Nematoda</taxon>
        <taxon>Chromadorea</taxon>
        <taxon>Rhabditida</taxon>
        <taxon>Rhabditina</taxon>
        <taxon>Rhabditomorpha</taxon>
        <taxon>Strongyloidea</taxon>
        <taxon>Ancylostomatidae</taxon>
        <taxon>Ancylostomatinae</taxon>
        <taxon>Ancylostoma</taxon>
    </lineage>
</organism>
<comment type="caution">
    <text evidence="1">The sequence shown here is derived from an EMBL/GenBank/DDBJ whole genome shotgun (WGS) entry which is preliminary data.</text>
</comment>
<dbReference type="OrthoDB" id="5838246at2759"/>
<proteinExistence type="predicted"/>
<dbReference type="EMBL" id="JARK01001620">
    <property type="protein sequence ID" value="EYB86160.1"/>
    <property type="molecule type" value="Genomic_DNA"/>
</dbReference>
<dbReference type="InterPro" id="IPR036397">
    <property type="entry name" value="RNaseH_sf"/>
</dbReference>
<evidence type="ECO:0008006" key="3">
    <source>
        <dbReference type="Google" id="ProtNLM"/>
    </source>
</evidence>
<sequence>MQWVKRSEKPHPVHRKNIHGKKSMLTVFWCVDGTILWKLVPQGKSIDDDYVCQEREEMVSNAEQCGRKRDQILLLWDNCCPHIAKKTQEKLKQLQLEVLPQFAYRPDLAPSDYYLFRSLEHWLKGKQLESEDDLKLELSAFLESKKRSSYDYGIRSLARRWQRVIDNHGSYFQ</sequence>
<evidence type="ECO:0000313" key="2">
    <source>
        <dbReference type="Proteomes" id="UP000024635"/>
    </source>
</evidence>
<evidence type="ECO:0000313" key="1">
    <source>
        <dbReference type="EMBL" id="EYB86160.1"/>
    </source>
</evidence>
<name>A0A016S672_9BILA</name>
<dbReference type="InterPro" id="IPR001888">
    <property type="entry name" value="Transposase_1"/>
</dbReference>
<protein>
    <recommendedName>
        <fullName evidence="3">Transposase</fullName>
    </recommendedName>
</protein>
<reference evidence="2" key="1">
    <citation type="journal article" date="2015" name="Nat. Genet.">
        <title>The genome and transcriptome of the zoonotic hookworm Ancylostoma ceylanicum identify infection-specific gene families.</title>
        <authorList>
            <person name="Schwarz E.M."/>
            <person name="Hu Y."/>
            <person name="Antoshechkin I."/>
            <person name="Miller M.M."/>
            <person name="Sternberg P.W."/>
            <person name="Aroian R.V."/>
        </authorList>
    </citation>
    <scope>NUCLEOTIDE SEQUENCE</scope>
    <source>
        <strain evidence="2">HY135</strain>
    </source>
</reference>
<dbReference type="GO" id="GO:0003676">
    <property type="term" value="F:nucleic acid binding"/>
    <property type="evidence" value="ECO:0007669"/>
    <property type="project" value="InterPro"/>
</dbReference>
<dbReference type="AlphaFoldDB" id="A0A016S672"/>
<dbReference type="PANTHER" id="PTHR46060">
    <property type="entry name" value="MARINER MOS1 TRANSPOSASE-LIKE PROTEIN"/>
    <property type="match status" value="1"/>
</dbReference>
<dbReference type="STRING" id="53326.A0A016S672"/>
<keyword evidence="2" id="KW-1185">Reference proteome</keyword>
<dbReference type="InterPro" id="IPR052709">
    <property type="entry name" value="Transposase-MT_Hybrid"/>
</dbReference>
<dbReference type="Pfam" id="PF01359">
    <property type="entry name" value="Transposase_1"/>
    <property type="match status" value="1"/>
</dbReference>
<gene>
    <name evidence="1" type="primary">Acey_s0284.g1338</name>
    <name evidence="1" type="ORF">Y032_0284g1338</name>
</gene>
<dbReference type="Gene3D" id="3.30.420.10">
    <property type="entry name" value="Ribonuclease H-like superfamily/Ribonuclease H"/>
    <property type="match status" value="1"/>
</dbReference>
<dbReference type="PANTHER" id="PTHR46060:SF1">
    <property type="entry name" value="MARINER MOS1 TRANSPOSASE-LIKE PROTEIN"/>
    <property type="match status" value="1"/>
</dbReference>
<accession>A0A016S672</accession>